<keyword evidence="2 4" id="KW-0689">Ribosomal protein</keyword>
<evidence type="ECO:0000256" key="3">
    <source>
        <dbReference type="ARBA" id="ARBA00023274"/>
    </source>
</evidence>
<dbReference type="GO" id="GO:0005840">
    <property type="term" value="C:ribosome"/>
    <property type="evidence" value="ECO:0007669"/>
    <property type="project" value="UniProtKB-KW"/>
</dbReference>
<dbReference type="GO" id="GO:1990904">
    <property type="term" value="C:ribonucleoprotein complex"/>
    <property type="evidence" value="ECO:0007669"/>
    <property type="project" value="UniProtKB-KW"/>
</dbReference>
<comment type="similarity">
    <text evidence="1 4">Belongs to the universal ribosomal protein uS7 family.</text>
</comment>
<dbReference type="GO" id="GO:0003735">
    <property type="term" value="F:structural constituent of ribosome"/>
    <property type="evidence" value="ECO:0007669"/>
    <property type="project" value="InterPro"/>
</dbReference>
<feature type="domain" description="Small ribosomal subunit protein uS7" evidence="5">
    <location>
        <begin position="12"/>
        <end position="158"/>
    </location>
</feature>
<evidence type="ECO:0000256" key="2">
    <source>
        <dbReference type="ARBA" id="ARBA00022980"/>
    </source>
</evidence>
<dbReference type="InterPro" id="IPR023798">
    <property type="entry name" value="Ribosomal_uS7_dom"/>
</dbReference>
<sequence>MVVHKKKYISGDLLKFKSDPLVIKAINLLMCHGKRSKAEKILFQTFQALDKDYPGQSFRIFYSAVMASKQDIAVRLKPNPKKRRRKQSYNVYLPRLITPMCGLSLGIRSLIKASRERSQSSFSPLWESLSQELFQASQNKGGVVAERYRVNKLAISNKRRVHFATRR</sequence>
<name>A0A3G5FPM3_9PHAE</name>
<dbReference type="RefSeq" id="YP_009549875.1">
    <property type="nucleotide sequence ID" value="NC_040224.1"/>
</dbReference>
<evidence type="ECO:0000256" key="4">
    <source>
        <dbReference type="RuleBase" id="RU003619"/>
    </source>
</evidence>
<organism evidence="6">
    <name type="scientific">Cladosiphon okamuranus</name>
    <dbReference type="NCBI Taxonomy" id="309737"/>
    <lineage>
        <taxon>Eukaryota</taxon>
        <taxon>Sar</taxon>
        <taxon>Stramenopiles</taxon>
        <taxon>Ochrophyta</taxon>
        <taxon>PX clade</taxon>
        <taxon>Phaeophyceae</taxon>
        <taxon>Ectocarpales</taxon>
        <taxon>Chordariaceae</taxon>
        <taxon>Cladosiphon</taxon>
    </lineage>
</organism>
<keyword evidence="6" id="KW-0496">Mitochondrion</keyword>
<dbReference type="GeneID" id="38748149"/>
<dbReference type="AlphaFoldDB" id="A0A3G5FPM3"/>
<dbReference type="GO" id="GO:0003723">
    <property type="term" value="F:RNA binding"/>
    <property type="evidence" value="ECO:0007669"/>
    <property type="project" value="InterPro"/>
</dbReference>
<evidence type="ECO:0000256" key="1">
    <source>
        <dbReference type="ARBA" id="ARBA00007151"/>
    </source>
</evidence>
<geneLocation type="mitochondrion" evidence="6"/>
<reference evidence="6" key="1">
    <citation type="journal article" date="2020" name="Sci. Rep.">
        <title>Organelle inheritance and genome architecture variation in isogamous brown algae.</title>
        <authorList>
            <person name="Choi J.W."/>
            <person name="Graf L."/>
            <person name="Peters A.F."/>
            <person name="Cock J.M."/>
            <person name="Nishitsuji K."/>
            <person name="Arimoto A."/>
            <person name="Shoguchi E."/>
            <person name="Nagasato C."/>
            <person name="Choi C.G."/>
            <person name="Yoon H.S."/>
        </authorList>
    </citation>
    <scope>NUCLEOTIDE SEQUENCE</scope>
</reference>
<dbReference type="InterPro" id="IPR036823">
    <property type="entry name" value="Ribosomal_uS7_dom_sf"/>
</dbReference>
<dbReference type="Gene3D" id="1.10.455.10">
    <property type="entry name" value="Ribosomal protein S7 domain"/>
    <property type="match status" value="1"/>
</dbReference>
<dbReference type="GO" id="GO:0006412">
    <property type="term" value="P:translation"/>
    <property type="evidence" value="ECO:0007669"/>
    <property type="project" value="InterPro"/>
</dbReference>
<dbReference type="InterPro" id="IPR020606">
    <property type="entry name" value="Ribosomal_uS7_CS"/>
</dbReference>
<dbReference type="EMBL" id="MG488292">
    <property type="protein sequence ID" value="AYW52589.1"/>
    <property type="molecule type" value="Genomic_DNA"/>
</dbReference>
<gene>
    <name evidence="6" type="primary">rps7</name>
    <name evidence="6" type="ORF">Cloka_020</name>
</gene>
<evidence type="ECO:0000313" key="6">
    <source>
        <dbReference type="EMBL" id="AYW52589.1"/>
    </source>
</evidence>
<proteinExistence type="inferred from homology"/>
<accession>A0A3G5FPM3</accession>
<dbReference type="Pfam" id="PF00177">
    <property type="entry name" value="Ribosomal_S7"/>
    <property type="match status" value="1"/>
</dbReference>
<dbReference type="SUPFAM" id="SSF47973">
    <property type="entry name" value="Ribosomal protein S7"/>
    <property type="match status" value="1"/>
</dbReference>
<keyword evidence="3 4" id="KW-0687">Ribonucleoprotein</keyword>
<protein>
    <submittedName>
        <fullName evidence="6">Ribosomal protein S7</fullName>
    </submittedName>
</protein>
<dbReference type="InterPro" id="IPR000235">
    <property type="entry name" value="Ribosomal_uS7"/>
</dbReference>
<evidence type="ECO:0000259" key="5">
    <source>
        <dbReference type="Pfam" id="PF00177"/>
    </source>
</evidence>
<dbReference type="PIRSF" id="PIRSF002122">
    <property type="entry name" value="RPS7p_RPS7a_RPS5e_RPS7o"/>
    <property type="match status" value="1"/>
</dbReference>
<dbReference type="PROSITE" id="PS00052">
    <property type="entry name" value="RIBOSOMAL_S7"/>
    <property type="match status" value="1"/>
</dbReference>